<dbReference type="RefSeq" id="WP_099471244.1">
    <property type="nucleotide sequence ID" value="NZ_CP041025.1"/>
</dbReference>
<dbReference type="PANTHER" id="PTHR30535">
    <property type="entry name" value="VITAMIN B12-BINDING PROTEIN"/>
    <property type="match status" value="1"/>
</dbReference>
<name>A0A2G4YTT3_9PROT</name>
<dbReference type="SUPFAM" id="SSF53807">
    <property type="entry name" value="Helical backbone' metal receptor"/>
    <property type="match status" value="1"/>
</dbReference>
<proteinExistence type="predicted"/>
<dbReference type="PANTHER" id="PTHR30535:SF34">
    <property type="entry name" value="MOLYBDATE-BINDING PROTEIN MOLA"/>
    <property type="match status" value="1"/>
</dbReference>
<dbReference type="InParanoid" id="A0A2G4YTT3"/>
<comment type="caution">
    <text evidence="4">The sequence shown here is derived from an EMBL/GenBank/DDBJ whole genome shotgun (WGS) entry which is preliminary data.</text>
</comment>
<dbReference type="OrthoDB" id="1632039at2"/>
<keyword evidence="5" id="KW-1185">Reference proteome</keyword>
<feature type="domain" description="Fe/B12 periplasmic-binding" evidence="3">
    <location>
        <begin position="35"/>
        <end position="292"/>
    </location>
</feature>
<evidence type="ECO:0000256" key="1">
    <source>
        <dbReference type="SAM" id="Coils"/>
    </source>
</evidence>
<dbReference type="Proteomes" id="UP000229730">
    <property type="component" value="Unassembled WGS sequence"/>
</dbReference>
<dbReference type="InterPro" id="IPR050902">
    <property type="entry name" value="ABC_Transporter_SBP"/>
</dbReference>
<reference evidence="4 5" key="1">
    <citation type="submission" date="2017-10" db="EMBL/GenBank/DDBJ databases">
        <title>Frigbacter circumglobatus gen. nov. sp. nov., isolated from sediment cultured in situ.</title>
        <authorList>
            <person name="Zhao Z."/>
        </authorList>
    </citation>
    <scope>NUCLEOTIDE SEQUENCE [LARGE SCALE GENOMIC DNA]</scope>
    <source>
        <strain evidence="4 5">ZYL</strain>
    </source>
</reference>
<dbReference type="Gene3D" id="3.40.50.1980">
    <property type="entry name" value="Nitrogenase molybdenum iron protein domain"/>
    <property type="match status" value="2"/>
</dbReference>
<dbReference type="GO" id="GO:0071281">
    <property type="term" value="P:cellular response to iron ion"/>
    <property type="evidence" value="ECO:0007669"/>
    <property type="project" value="TreeGrafter"/>
</dbReference>
<dbReference type="PROSITE" id="PS50983">
    <property type="entry name" value="FE_B12_PBP"/>
    <property type="match status" value="1"/>
</dbReference>
<evidence type="ECO:0000259" key="3">
    <source>
        <dbReference type="PROSITE" id="PS50983"/>
    </source>
</evidence>
<evidence type="ECO:0000313" key="5">
    <source>
        <dbReference type="Proteomes" id="UP000229730"/>
    </source>
</evidence>
<organism evidence="4 5">
    <name type="scientific">Paremcibacter congregatus</name>
    <dbReference type="NCBI Taxonomy" id="2043170"/>
    <lineage>
        <taxon>Bacteria</taxon>
        <taxon>Pseudomonadati</taxon>
        <taxon>Pseudomonadota</taxon>
        <taxon>Alphaproteobacteria</taxon>
        <taxon>Emcibacterales</taxon>
        <taxon>Emcibacteraceae</taxon>
        <taxon>Paremcibacter</taxon>
    </lineage>
</organism>
<accession>A0A2G4YTT3</accession>
<feature type="coiled-coil region" evidence="1">
    <location>
        <begin position="134"/>
        <end position="161"/>
    </location>
</feature>
<dbReference type="AlphaFoldDB" id="A0A2G4YTT3"/>
<dbReference type="InterPro" id="IPR002491">
    <property type="entry name" value="ABC_transptr_periplasmic_BD"/>
</dbReference>
<keyword evidence="2" id="KW-0732">Signal</keyword>
<dbReference type="EMBL" id="PDEM01000009">
    <property type="protein sequence ID" value="PHZ85660.1"/>
    <property type="molecule type" value="Genomic_DNA"/>
</dbReference>
<evidence type="ECO:0000256" key="2">
    <source>
        <dbReference type="SAM" id="SignalP"/>
    </source>
</evidence>
<dbReference type="Pfam" id="PF01497">
    <property type="entry name" value="Peripla_BP_2"/>
    <property type="match status" value="1"/>
</dbReference>
<feature type="chain" id="PRO_5013895562" description="Fe/B12 periplasmic-binding domain-containing protein" evidence="2">
    <location>
        <begin position="31"/>
        <end position="299"/>
    </location>
</feature>
<evidence type="ECO:0000313" key="4">
    <source>
        <dbReference type="EMBL" id="PHZ85660.1"/>
    </source>
</evidence>
<feature type="signal peptide" evidence="2">
    <location>
        <begin position="1"/>
        <end position="30"/>
    </location>
</feature>
<keyword evidence="1" id="KW-0175">Coiled coil</keyword>
<gene>
    <name evidence="4" type="ORF">CRD36_02945</name>
</gene>
<sequence>MKNAAAHRMRNLLPTLAAFFVALSPQGLFATEKPQAVSLDYCADQFLLSLADRDQIMALTEDAIEDHSFYRDQAVGLPLFQAHTEQVLRLNPDVVVRYWGGYKMLPLLDRTSIKVASAAYGTGAELLYKNIRIIAEALDQQSRAEDMIEDYKTRLKAVEAKTAAFTVAHHGLRAAYITPGGITAGENTFVNDMIKQAGFLSFAEEAGLKGWQPLPLEALVQNPPDVIIGSFFDMEKLHVSNWSLSRHHRISKMIDNIPSILIPGRYLSCNGIFSVDAIEYIQTATEKFFPPAPSRKDMP</sequence>
<protein>
    <recommendedName>
        <fullName evidence="3">Fe/B12 periplasmic-binding domain-containing protein</fullName>
    </recommendedName>
</protein>